<feature type="domain" description="Glucose-methanol-choline oxidoreductase N-terminal" evidence="8">
    <location>
        <begin position="103"/>
        <end position="126"/>
    </location>
</feature>
<keyword evidence="11" id="KW-1185">Reference proteome</keyword>
<dbReference type="InterPro" id="IPR027424">
    <property type="entry name" value="Glucose_Oxidase_domain_2"/>
</dbReference>
<dbReference type="InterPro" id="IPR036188">
    <property type="entry name" value="FAD/NAD-bd_sf"/>
</dbReference>
<dbReference type="InterPro" id="IPR000172">
    <property type="entry name" value="GMC_OxRdtase_N"/>
</dbReference>
<evidence type="ECO:0000259" key="9">
    <source>
        <dbReference type="PROSITE" id="PS00624"/>
    </source>
</evidence>
<dbReference type="SUPFAM" id="SSF51905">
    <property type="entry name" value="FAD/NAD(P)-binding domain"/>
    <property type="match status" value="1"/>
</dbReference>
<dbReference type="EMBL" id="LJZO01000028">
    <property type="protein sequence ID" value="ROV94445.1"/>
    <property type="molecule type" value="Genomic_DNA"/>
</dbReference>
<feature type="binding site" evidence="6">
    <location>
        <position position="255"/>
    </location>
    <ligand>
        <name>FAD</name>
        <dbReference type="ChEBI" id="CHEBI:57692"/>
    </ligand>
</feature>
<dbReference type="STRING" id="252740.A0A423VTP4"/>
<name>A0A423VTP4_CYTCH</name>
<evidence type="ECO:0000256" key="3">
    <source>
        <dbReference type="ARBA" id="ARBA00022630"/>
    </source>
</evidence>
<dbReference type="Pfam" id="PF00732">
    <property type="entry name" value="GMC_oxred_N"/>
    <property type="match status" value="1"/>
</dbReference>
<feature type="binding site" evidence="6">
    <location>
        <position position="109"/>
    </location>
    <ligand>
        <name>FAD</name>
        <dbReference type="ChEBI" id="CHEBI:57692"/>
    </ligand>
</feature>
<dbReference type="PANTHER" id="PTHR11552">
    <property type="entry name" value="GLUCOSE-METHANOL-CHOLINE GMC OXIDOREDUCTASE"/>
    <property type="match status" value="1"/>
</dbReference>
<keyword evidence="4 6" id="KW-0274">FAD</keyword>
<evidence type="ECO:0000256" key="1">
    <source>
        <dbReference type="ARBA" id="ARBA00001974"/>
    </source>
</evidence>
<dbReference type="PIRSF" id="PIRSF000137">
    <property type="entry name" value="Alcohol_oxidase"/>
    <property type="match status" value="1"/>
</dbReference>
<dbReference type="AlphaFoldDB" id="A0A423VTP4"/>
<evidence type="ECO:0000259" key="8">
    <source>
        <dbReference type="PROSITE" id="PS00623"/>
    </source>
</evidence>
<dbReference type="PANTHER" id="PTHR11552:SF201">
    <property type="entry name" value="GLUCOSE-METHANOL-CHOLINE OXIDOREDUCTASE N-TERMINAL DOMAIN-CONTAINING PROTEIN"/>
    <property type="match status" value="1"/>
</dbReference>
<dbReference type="Gene3D" id="3.50.50.60">
    <property type="entry name" value="FAD/NAD(P)-binding domain"/>
    <property type="match status" value="2"/>
</dbReference>
<evidence type="ECO:0000256" key="6">
    <source>
        <dbReference type="PIRSR" id="PIRSR000137-2"/>
    </source>
</evidence>
<gene>
    <name evidence="10" type="ORF">VSDG_05987</name>
</gene>
<evidence type="ECO:0000256" key="4">
    <source>
        <dbReference type="ARBA" id="ARBA00022827"/>
    </source>
</evidence>
<evidence type="ECO:0000313" key="11">
    <source>
        <dbReference type="Proteomes" id="UP000284375"/>
    </source>
</evidence>
<organism evidence="10 11">
    <name type="scientific">Cytospora chrysosperma</name>
    <name type="common">Cytospora canker fungus</name>
    <name type="synonym">Sphaeria chrysosperma</name>
    <dbReference type="NCBI Taxonomy" id="252740"/>
    <lineage>
        <taxon>Eukaryota</taxon>
        <taxon>Fungi</taxon>
        <taxon>Dikarya</taxon>
        <taxon>Ascomycota</taxon>
        <taxon>Pezizomycotina</taxon>
        <taxon>Sordariomycetes</taxon>
        <taxon>Sordariomycetidae</taxon>
        <taxon>Diaporthales</taxon>
        <taxon>Cytosporaceae</taxon>
        <taxon>Cytospora</taxon>
    </lineage>
</organism>
<keyword evidence="3 7" id="KW-0285">Flavoprotein</keyword>
<dbReference type="Gene3D" id="4.10.450.10">
    <property type="entry name" value="Glucose Oxidase, domain 2"/>
    <property type="match status" value="1"/>
</dbReference>
<accession>A0A423VTP4</accession>
<sequence length="499" mass="54062">MNFDSTKRFLLQVAMIEAKVISALKFDYVIVGGGTCGLLVANRLSEDPNTTVAVIEPGQDVGNNPDVTDPDNFTVPFDTPIDWAYPTVAQSGAANRSLTLHSGKAIGGTSTINGMTYIRADAAEIDAWEALGNSGWNWDSLLPYYKKVERFTRPTTAQVAAGASYEPEYHGKHGDLHVGFRYALPNESAHEILRETWKNLGYTLNPDVNSGDVRGFDVWPQTVDRDLDVRWDAARAYYHPIEGRSNLRILNGTAVRVLWDAETRRSGKKARGVEYIDAKNQTTVVTVGQEVILSAGSLRTPLLLEMSGVGNHQILDSLGIDTVVDLPGVGENLQEQPNSNIMFSGTLNVSGTGTTYSTFGTAEDIFGPNKSIIAASTNASLARYAQLAATASHDRVNVSALEQIFLLQHDLIFSKNVTISETLTDYTSGFFLSIGTASMMARELGGVVDPVLKVYGTSNVRVVDASILPLQISGHLTATLYAVAERASEMIKSCSWANT</sequence>
<keyword evidence="5" id="KW-0560">Oxidoreductase</keyword>
<comment type="similarity">
    <text evidence="2 7">Belongs to the GMC oxidoreductase family.</text>
</comment>
<dbReference type="PROSITE" id="PS00623">
    <property type="entry name" value="GMC_OXRED_1"/>
    <property type="match status" value="1"/>
</dbReference>
<evidence type="ECO:0000256" key="7">
    <source>
        <dbReference type="RuleBase" id="RU003968"/>
    </source>
</evidence>
<dbReference type="InterPro" id="IPR012132">
    <property type="entry name" value="GMC_OxRdtase"/>
</dbReference>
<evidence type="ECO:0000256" key="2">
    <source>
        <dbReference type="ARBA" id="ARBA00010790"/>
    </source>
</evidence>
<proteinExistence type="inferred from homology"/>
<comment type="cofactor">
    <cofactor evidence="1 6">
        <name>FAD</name>
        <dbReference type="ChEBI" id="CHEBI:57692"/>
    </cofactor>
</comment>
<dbReference type="PROSITE" id="PS00624">
    <property type="entry name" value="GMC_OXRED_2"/>
    <property type="match status" value="1"/>
</dbReference>
<dbReference type="InterPro" id="IPR007867">
    <property type="entry name" value="GMC_OxRtase_C"/>
</dbReference>
<dbReference type="Gene3D" id="3.30.560.10">
    <property type="entry name" value="Glucose Oxidase, domain 3"/>
    <property type="match status" value="2"/>
</dbReference>
<evidence type="ECO:0000256" key="5">
    <source>
        <dbReference type="ARBA" id="ARBA00023002"/>
    </source>
</evidence>
<feature type="domain" description="Glucose-methanol-choline oxidoreductase N-terminal" evidence="9">
    <location>
        <begin position="296"/>
        <end position="310"/>
    </location>
</feature>
<dbReference type="OrthoDB" id="269227at2759"/>
<reference evidence="10 11" key="1">
    <citation type="submission" date="2015-09" db="EMBL/GenBank/DDBJ databases">
        <title>Host preference determinants of Valsa canker pathogens revealed by comparative genomics.</title>
        <authorList>
            <person name="Yin Z."/>
            <person name="Huang L."/>
        </authorList>
    </citation>
    <scope>NUCLEOTIDE SEQUENCE [LARGE SCALE GENOMIC DNA]</scope>
    <source>
        <strain evidence="10 11">YSFL</strain>
    </source>
</reference>
<dbReference type="GO" id="GO:0016614">
    <property type="term" value="F:oxidoreductase activity, acting on CH-OH group of donors"/>
    <property type="evidence" value="ECO:0007669"/>
    <property type="project" value="InterPro"/>
</dbReference>
<evidence type="ECO:0000313" key="10">
    <source>
        <dbReference type="EMBL" id="ROV94445.1"/>
    </source>
</evidence>
<dbReference type="Proteomes" id="UP000284375">
    <property type="component" value="Unassembled WGS sequence"/>
</dbReference>
<dbReference type="GO" id="GO:0050660">
    <property type="term" value="F:flavin adenine dinucleotide binding"/>
    <property type="evidence" value="ECO:0007669"/>
    <property type="project" value="InterPro"/>
</dbReference>
<dbReference type="Pfam" id="PF05199">
    <property type="entry name" value="GMC_oxred_C"/>
    <property type="match status" value="1"/>
</dbReference>
<protein>
    <recommendedName>
        <fullName evidence="8 9">Glucose-methanol-choline oxidoreductase N-terminal domain-containing protein</fullName>
    </recommendedName>
</protein>
<comment type="caution">
    <text evidence="10">The sequence shown here is derived from an EMBL/GenBank/DDBJ whole genome shotgun (WGS) entry which is preliminary data.</text>
</comment>